<evidence type="ECO:0000256" key="3">
    <source>
        <dbReference type="ARBA" id="ARBA00023163"/>
    </source>
</evidence>
<evidence type="ECO:0000259" key="5">
    <source>
        <dbReference type="PROSITE" id="PS50977"/>
    </source>
</evidence>
<comment type="caution">
    <text evidence="6">The sequence shown here is derived from an EMBL/GenBank/DDBJ whole genome shotgun (WGS) entry which is preliminary data.</text>
</comment>
<dbReference type="InterPro" id="IPR001647">
    <property type="entry name" value="HTH_TetR"/>
</dbReference>
<dbReference type="Gene3D" id="1.10.357.10">
    <property type="entry name" value="Tetracycline Repressor, domain 2"/>
    <property type="match status" value="1"/>
</dbReference>
<organism evidence="6 7">
    <name type="scientific">Candidatus Microbacterium stercoravium</name>
    <dbReference type="NCBI Taxonomy" id="2838697"/>
    <lineage>
        <taxon>Bacteria</taxon>
        <taxon>Bacillati</taxon>
        <taxon>Actinomycetota</taxon>
        <taxon>Actinomycetes</taxon>
        <taxon>Micrococcales</taxon>
        <taxon>Microbacteriaceae</taxon>
        <taxon>Microbacterium</taxon>
    </lineage>
</organism>
<dbReference type="EMBL" id="DXAM01000033">
    <property type="protein sequence ID" value="HJA03684.1"/>
    <property type="molecule type" value="Genomic_DNA"/>
</dbReference>
<dbReference type="Proteomes" id="UP000824220">
    <property type="component" value="Unassembled WGS sequence"/>
</dbReference>
<reference evidence="6" key="2">
    <citation type="submission" date="2021-04" db="EMBL/GenBank/DDBJ databases">
        <authorList>
            <person name="Gilroy R."/>
        </authorList>
    </citation>
    <scope>NUCLEOTIDE SEQUENCE</scope>
    <source>
        <strain evidence="6">ChiHjej8B7-3636</strain>
    </source>
</reference>
<dbReference type="GO" id="GO:0003700">
    <property type="term" value="F:DNA-binding transcription factor activity"/>
    <property type="evidence" value="ECO:0007669"/>
    <property type="project" value="TreeGrafter"/>
</dbReference>
<evidence type="ECO:0000256" key="4">
    <source>
        <dbReference type="PROSITE-ProRule" id="PRU00335"/>
    </source>
</evidence>
<dbReference type="PRINTS" id="PR00455">
    <property type="entry name" value="HTHTETR"/>
</dbReference>
<dbReference type="InterPro" id="IPR009057">
    <property type="entry name" value="Homeodomain-like_sf"/>
</dbReference>
<keyword evidence="2 4" id="KW-0238">DNA-binding</keyword>
<feature type="domain" description="HTH tetR-type" evidence="5">
    <location>
        <begin position="15"/>
        <end position="75"/>
    </location>
</feature>
<accession>A0A9D2H4G4</accession>
<evidence type="ECO:0000256" key="1">
    <source>
        <dbReference type="ARBA" id="ARBA00023015"/>
    </source>
</evidence>
<dbReference type="PROSITE" id="PS50977">
    <property type="entry name" value="HTH_TETR_2"/>
    <property type="match status" value="1"/>
</dbReference>
<sequence length="206" mass="22232">MARLPEPLSRHDRQRQTREALIFAARRVFSEDGYHAATLERIAREAGFSKGAVYSNFDDKSALFLAVMDSNLALAEGDAMDPFERQAGPASTGRGIGDREGYSHEATQGFALATLEFIARAARDEQLAAQMHQRLAALLDSYTEIARAGRPDDEVLSAPEVGTLLAALDQGAGLIELAGGVVADTQLFNAGMRRLVDPARASAERE</sequence>
<name>A0A9D2H4G4_9MICO</name>
<evidence type="ECO:0000256" key="2">
    <source>
        <dbReference type="ARBA" id="ARBA00023125"/>
    </source>
</evidence>
<dbReference type="AlphaFoldDB" id="A0A9D2H4G4"/>
<dbReference type="GO" id="GO:0000976">
    <property type="term" value="F:transcription cis-regulatory region binding"/>
    <property type="evidence" value="ECO:0007669"/>
    <property type="project" value="TreeGrafter"/>
</dbReference>
<keyword evidence="3" id="KW-0804">Transcription</keyword>
<proteinExistence type="predicted"/>
<evidence type="ECO:0000313" key="6">
    <source>
        <dbReference type="EMBL" id="HJA03684.1"/>
    </source>
</evidence>
<dbReference type="Pfam" id="PF00440">
    <property type="entry name" value="TetR_N"/>
    <property type="match status" value="1"/>
</dbReference>
<protein>
    <submittedName>
        <fullName evidence="6">TetR/AcrR family transcriptional regulator</fullName>
    </submittedName>
</protein>
<feature type="DNA-binding region" description="H-T-H motif" evidence="4">
    <location>
        <begin position="38"/>
        <end position="57"/>
    </location>
</feature>
<keyword evidence="1" id="KW-0805">Transcription regulation</keyword>
<dbReference type="PANTHER" id="PTHR30055">
    <property type="entry name" value="HTH-TYPE TRANSCRIPTIONAL REGULATOR RUTR"/>
    <property type="match status" value="1"/>
</dbReference>
<reference evidence="6" key="1">
    <citation type="journal article" date="2021" name="PeerJ">
        <title>Extensive microbial diversity within the chicken gut microbiome revealed by metagenomics and culture.</title>
        <authorList>
            <person name="Gilroy R."/>
            <person name="Ravi A."/>
            <person name="Getino M."/>
            <person name="Pursley I."/>
            <person name="Horton D.L."/>
            <person name="Alikhan N.F."/>
            <person name="Baker D."/>
            <person name="Gharbi K."/>
            <person name="Hall N."/>
            <person name="Watson M."/>
            <person name="Adriaenssens E.M."/>
            <person name="Foster-Nyarko E."/>
            <person name="Jarju S."/>
            <person name="Secka A."/>
            <person name="Antonio M."/>
            <person name="Oren A."/>
            <person name="Chaudhuri R.R."/>
            <person name="La Ragione R."/>
            <person name="Hildebrand F."/>
            <person name="Pallen M.J."/>
        </authorList>
    </citation>
    <scope>NUCLEOTIDE SEQUENCE</scope>
    <source>
        <strain evidence="6">ChiHjej8B7-3636</strain>
    </source>
</reference>
<dbReference type="SUPFAM" id="SSF46689">
    <property type="entry name" value="Homeodomain-like"/>
    <property type="match status" value="1"/>
</dbReference>
<dbReference type="PANTHER" id="PTHR30055:SF234">
    <property type="entry name" value="HTH-TYPE TRANSCRIPTIONAL REGULATOR BETI"/>
    <property type="match status" value="1"/>
</dbReference>
<gene>
    <name evidence="6" type="ORF">H9800_02350</name>
</gene>
<dbReference type="InterPro" id="IPR050109">
    <property type="entry name" value="HTH-type_TetR-like_transc_reg"/>
</dbReference>
<evidence type="ECO:0000313" key="7">
    <source>
        <dbReference type="Proteomes" id="UP000824220"/>
    </source>
</evidence>